<dbReference type="InterPro" id="IPR012336">
    <property type="entry name" value="Thioredoxin-like_fold"/>
</dbReference>
<proteinExistence type="inferred from homology"/>
<dbReference type="PROSITE" id="PS00573">
    <property type="entry name" value="PYRIDINE_REDOX_2"/>
    <property type="match status" value="1"/>
</dbReference>
<evidence type="ECO:0000256" key="2">
    <source>
        <dbReference type="ARBA" id="ARBA00009333"/>
    </source>
</evidence>
<evidence type="ECO:0000259" key="12">
    <source>
        <dbReference type="Pfam" id="PF13192"/>
    </source>
</evidence>
<feature type="domain" description="FAD/NAD(P)-binding" evidence="11">
    <location>
        <begin position="213"/>
        <end position="505"/>
    </location>
</feature>
<comment type="subunit">
    <text evidence="3">Homodimer.</text>
</comment>
<comment type="cofactor">
    <cofactor evidence="1">
        <name>FAD</name>
        <dbReference type="ChEBI" id="CHEBI:57692"/>
    </cofactor>
</comment>
<evidence type="ECO:0000256" key="4">
    <source>
        <dbReference type="ARBA" id="ARBA00022630"/>
    </source>
</evidence>
<comment type="caution">
    <text evidence="13">The sequence shown here is derived from an EMBL/GenBank/DDBJ whole genome shotgun (WGS) entry which is preliminary data.</text>
</comment>
<dbReference type="PRINTS" id="PR00368">
    <property type="entry name" value="FADPNR"/>
</dbReference>
<dbReference type="Pfam" id="PF07992">
    <property type="entry name" value="Pyr_redox_2"/>
    <property type="match status" value="1"/>
</dbReference>
<evidence type="ECO:0000259" key="11">
    <source>
        <dbReference type="Pfam" id="PF07992"/>
    </source>
</evidence>
<evidence type="ECO:0000313" key="14">
    <source>
        <dbReference type="Proteomes" id="UP001499974"/>
    </source>
</evidence>
<dbReference type="InterPro" id="IPR036188">
    <property type="entry name" value="FAD/NAD-bd_sf"/>
</dbReference>
<keyword evidence="7" id="KW-0520">NAD</keyword>
<reference evidence="14" key="1">
    <citation type="journal article" date="2019" name="Int. J. Syst. Evol. Microbiol.">
        <title>The Global Catalogue of Microorganisms (GCM) 10K type strain sequencing project: providing services to taxonomists for standard genome sequencing and annotation.</title>
        <authorList>
            <consortium name="The Broad Institute Genomics Platform"/>
            <consortium name="The Broad Institute Genome Sequencing Center for Infectious Disease"/>
            <person name="Wu L."/>
            <person name="Ma J."/>
        </authorList>
    </citation>
    <scope>NUCLEOTIDE SEQUENCE [LARGE SCALE GENOMIC DNA]</scope>
    <source>
        <strain evidence="14">JCM 18531</strain>
    </source>
</reference>
<accession>A0ABP8X6K7</accession>
<evidence type="ECO:0000256" key="10">
    <source>
        <dbReference type="ARBA" id="ARBA00048132"/>
    </source>
</evidence>
<evidence type="ECO:0000256" key="6">
    <source>
        <dbReference type="ARBA" id="ARBA00023002"/>
    </source>
</evidence>
<dbReference type="InterPro" id="IPR050097">
    <property type="entry name" value="Ferredoxin-NADP_redctase_2"/>
</dbReference>
<dbReference type="CDD" id="cd03026">
    <property type="entry name" value="AhpF_NTD_C"/>
    <property type="match status" value="1"/>
</dbReference>
<evidence type="ECO:0000256" key="9">
    <source>
        <dbReference type="ARBA" id="ARBA00023284"/>
    </source>
</evidence>
<keyword evidence="4" id="KW-0285">Flavoprotein</keyword>
<gene>
    <name evidence="13" type="primary">ahpF</name>
    <name evidence="13" type="ORF">GCM10023349_14910</name>
</gene>
<sequence length="524" mass="55251">MLDDSVRSQLTSYLDLLVTPVIITTVLDESDSSHQVRELLAHFGAHPLIQLSESDPRDEARVPSFSVAAADAPARVEFAGLPLGHEFSSLVLCVLQAGGVAVKGEQSLLDAAVGLAGPLHFETYFSQSCQNCPEVVQALNALAVLNTNVTHTAIDGGTFPTEVETRGVLSVPSVYLNGEVFAQGRMGLAEIVRRLDVAFPDQVPEAFNEGGHYDVLVVGGGPAGATAAVYAARKGLRTAIVAEHLGGQVLDTASIENFTSVRHTEGTQFARELEEQVRSYEIDVALGHRVTALTTSTDTNVDAISVLLEGGTRLTSRTVVIATGARWRTLGVPGEDAYRNRGVSNCPHCDGPLFAGKDVAVVGGGNSGVEAAIDLSMVARSVTLLEYAERLSADRVLVEAAMARPNVTIVTAAQVTGVVGDEQRVTGIAWTPTDVDDRRIVDIDGVFVQIGLLPNTEWLTEEVGLNTSGEVVVDRHGRTTMAGVFAAGDCTDNPYKQIVTAAGDGARASIAAFEYLVRLPVAAA</sequence>
<keyword evidence="6" id="KW-0560">Oxidoreductase</keyword>
<keyword evidence="14" id="KW-1185">Reference proteome</keyword>
<dbReference type="Gene3D" id="3.40.30.80">
    <property type="match status" value="1"/>
</dbReference>
<dbReference type="SUPFAM" id="SSF52833">
    <property type="entry name" value="Thioredoxin-like"/>
    <property type="match status" value="2"/>
</dbReference>
<dbReference type="InterPro" id="IPR012081">
    <property type="entry name" value="Alkyl_hydroperoxide_Rdtase_suF"/>
</dbReference>
<dbReference type="EMBL" id="BAABKM010000002">
    <property type="protein sequence ID" value="GAA4699604.1"/>
    <property type="molecule type" value="Genomic_DNA"/>
</dbReference>
<dbReference type="PIRSF" id="PIRSF000238">
    <property type="entry name" value="AhpF"/>
    <property type="match status" value="1"/>
</dbReference>
<name>A0ABP8X6K7_9ACTN</name>
<dbReference type="SUPFAM" id="SSF51905">
    <property type="entry name" value="FAD/NAD(P)-binding domain"/>
    <property type="match status" value="1"/>
</dbReference>
<keyword evidence="9" id="KW-0676">Redox-active center</keyword>
<dbReference type="InterPro" id="IPR036249">
    <property type="entry name" value="Thioredoxin-like_sf"/>
</dbReference>
<dbReference type="InterPro" id="IPR044141">
    <property type="entry name" value="AhpF_NTD_C"/>
</dbReference>
<comment type="similarity">
    <text evidence="2">Belongs to the class-II pyridine nucleotide-disulfide oxidoreductase family.</text>
</comment>
<evidence type="ECO:0000256" key="1">
    <source>
        <dbReference type="ARBA" id="ARBA00001974"/>
    </source>
</evidence>
<comment type="catalytic activity">
    <reaction evidence="10">
        <text>[thioredoxin]-dithiol + NADP(+) = [thioredoxin]-disulfide + NADPH + H(+)</text>
        <dbReference type="Rhea" id="RHEA:20345"/>
        <dbReference type="Rhea" id="RHEA-COMP:10698"/>
        <dbReference type="Rhea" id="RHEA-COMP:10700"/>
        <dbReference type="ChEBI" id="CHEBI:15378"/>
        <dbReference type="ChEBI" id="CHEBI:29950"/>
        <dbReference type="ChEBI" id="CHEBI:50058"/>
        <dbReference type="ChEBI" id="CHEBI:57783"/>
        <dbReference type="ChEBI" id="CHEBI:58349"/>
        <dbReference type="EC" id="1.8.1.9"/>
    </reaction>
</comment>
<evidence type="ECO:0000313" key="13">
    <source>
        <dbReference type="EMBL" id="GAA4699604.1"/>
    </source>
</evidence>
<dbReference type="Pfam" id="PF13192">
    <property type="entry name" value="Thioredoxin_3"/>
    <property type="match status" value="1"/>
</dbReference>
<dbReference type="PANTHER" id="PTHR48105">
    <property type="entry name" value="THIOREDOXIN REDUCTASE 1-RELATED-RELATED"/>
    <property type="match status" value="1"/>
</dbReference>
<keyword evidence="8" id="KW-1015">Disulfide bond</keyword>
<dbReference type="RefSeq" id="WP_345520612.1">
    <property type="nucleotide sequence ID" value="NZ_BAABKM010000002.1"/>
</dbReference>
<dbReference type="CDD" id="cd02974">
    <property type="entry name" value="AhpF_NTD_N"/>
    <property type="match status" value="1"/>
</dbReference>
<evidence type="ECO:0000256" key="8">
    <source>
        <dbReference type="ARBA" id="ARBA00023157"/>
    </source>
</evidence>
<feature type="domain" description="Thioredoxin-like fold" evidence="12">
    <location>
        <begin position="125"/>
        <end position="193"/>
    </location>
</feature>
<dbReference type="Proteomes" id="UP001499974">
    <property type="component" value="Unassembled WGS sequence"/>
</dbReference>
<dbReference type="InterPro" id="IPR023753">
    <property type="entry name" value="FAD/NAD-binding_dom"/>
</dbReference>
<keyword evidence="5" id="KW-0274">FAD</keyword>
<dbReference type="Gene3D" id="3.50.50.60">
    <property type="entry name" value="FAD/NAD(P)-binding domain"/>
    <property type="match status" value="2"/>
</dbReference>
<evidence type="ECO:0000256" key="7">
    <source>
        <dbReference type="ARBA" id="ARBA00023027"/>
    </source>
</evidence>
<organism evidence="13 14">
    <name type="scientific">Nocardioides conyzicola</name>
    <dbReference type="NCBI Taxonomy" id="1651781"/>
    <lineage>
        <taxon>Bacteria</taxon>
        <taxon>Bacillati</taxon>
        <taxon>Actinomycetota</taxon>
        <taxon>Actinomycetes</taxon>
        <taxon>Propionibacteriales</taxon>
        <taxon>Nocardioidaceae</taxon>
        <taxon>Nocardioides</taxon>
    </lineage>
</organism>
<dbReference type="PRINTS" id="PR00469">
    <property type="entry name" value="PNDRDTASEII"/>
</dbReference>
<protein>
    <submittedName>
        <fullName evidence="13">Alkyl hydroperoxide reductase subunit F</fullName>
    </submittedName>
</protein>
<dbReference type="InterPro" id="IPR044142">
    <property type="entry name" value="AhpF_NTD_N"/>
</dbReference>
<evidence type="ECO:0000256" key="5">
    <source>
        <dbReference type="ARBA" id="ARBA00022827"/>
    </source>
</evidence>
<evidence type="ECO:0000256" key="3">
    <source>
        <dbReference type="ARBA" id="ARBA00011738"/>
    </source>
</evidence>
<dbReference type="InterPro" id="IPR008255">
    <property type="entry name" value="Pyr_nucl-diS_OxRdtase_2_AS"/>
</dbReference>
<dbReference type="NCBIfam" id="TIGR03140">
    <property type="entry name" value="AhpF"/>
    <property type="match status" value="1"/>
</dbReference>